<keyword evidence="2" id="KW-0472">Membrane</keyword>
<keyword evidence="2" id="KW-1133">Transmembrane helix</keyword>
<dbReference type="Gene3D" id="2.10.220.10">
    <property type="entry name" value="Hormone Receptor, Insulin-like Growth Factor Receptor 1, Chain A, domain 2"/>
    <property type="match status" value="1"/>
</dbReference>
<comment type="caution">
    <text evidence="4">The sequence shown here is derived from an EMBL/GenBank/DDBJ whole genome shotgun (WGS) entry which is preliminary data.</text>
</comment>
<reference evidence="4 5" key="1">
    <citation type="submission" date="2024-04" db="EMBL/GenBank/DDBJ databases">
        <title>Tritrichomonas musculus Genome.</title>
        <authorList>
            <person name="Alves-Ferreira E."/>
            <person name="Grigg M."/>
            <person name="Lorenzi H."/>
            <person name="Galac M."/>
        </authorList>
    </citation>
    <scope>NUCLEOTIDE SEQUENCE [LARGE SCALE GENOMIC DNA]</scope>
    <source>
        <strain evidence="4 5">EAF2021</strain>
    </source>
</reference>
<feature type="transmembrane region" description="Helical" evidence="2">
    <location>
        <begin position="335"/>
        <end position="353"/>
    </location>
</feature>
<protein>
    <recommendedName>
        <fullName evidence="3">TNFR-Cys domain-containing protein</fullName>
    </recommendedName>
</protein>
<organism evidence="4 5">
    <name type="scientific">Tritrichomonas musculus</name>
    <dbReference type="NCBI Taxonomy" id="1915356"/>
    <lineage>
        <taxon>Eukaryota</taxon>
        <taxon>Metamonada</taxon>
        <taxon>Parabasalia</taxon>
        <taxon>Tritrichomonadida</taxon>
        <taxon>Tritrichomonadidae</taxon>
        <taxon>Tritrichomonas</taxon>
    </lineage>
</organism>
<keyword evidence="2" id="KW-0812">Transmembrane</keyword>
<keyword evidence="1" id="KW-1015">Disulfide bond</keyword>
<evidence type="ECO:0000256" key="2">
    <source>
        <dbReference type="SAM" id="Phobius"/>
    </source>
</evidence>
<dbReference type="CDD" id="cd00064">
    <property type="entry name" value="FU"/>
    <property type="match status" value="1"/>
</dbReference>
<dbReference type="EMBL" id="JAPFFF010000033">
    <property type="protein sequence ID" value="KAK8844194.1"/>
    <property type="molecule type" value="Genomic_DNA"/>
</dbReference>
<name>A0ABR2HCP0_9EUKA</name>
<accession>A0ABR2HCP0</accession>
<dbReference type="PROSITE" id="PS50050">
    <property type="entry name" value="TNFR_NGFR_2"/>
    <property type="match status" value="1"/>
</dbReference>
<dbReference type="InterPro" id="IPR001368">
    <property type="entry name" value="TNFR/NGFR_Cys_rich_reg"/>
</dbReference>
<dbReference type="SMART" id="SM00261">
    <property type="entry name" value="FU"/>
    <property type="match status" value="1"/>
</dbReference>
<feature type="disulfide bond" evidence="1">
    <location>
        <begin position="7"/>
        <end position="22"/>
    </location>
</feature>
<evidence type="ECO:0000313" key="4">
    <source>
        <dbReference type="EMBL" id="KAK8844194.1"/>
    </source>
</evidence>
<evidence type="ECO:0000313" key="5">
    <source>
        <dbReference type="Proteomes" id="UP001470230"/>
    </source>
</evidence>
<feature type="domain" description="TNFR-Cys" evidence="3">
    <location>
        <begin position="6"/>
        <end position="51"/>
    </location>
</feature>
<comment type="caution">
    <text evidence="1">Lacks conserved residue(s) required for the propagation of feature annotation.</text>
</comment>
<dbReference type="InterPro" id="IPR011050">
    <property type="entry name" value="Pectin_lyase_fold/virulence"/>
</dbReference>
<gene>
    <name evidence="4" type="ORF">M9Y10_024399</name>
</gene>
<dbReference type="SUPFAM" id="SSF51126">
    <property type="entry name" value="Pectin lyase-like"/>
    <property type="match status" value="1"/>
</dbReference>
<dbReference type="SUPFAM" id="SSF57184">
    <property type="entry name" value="Growth factor receptor domain"/>
    <property type="match status" value="1"/>
</dbReference>
<proteinExistence type="predicted"/>
<evidence type="ECO:0000259" key="3">
    <source>
        <dbReference type="PROSITE" id="PS50050"/>
    </source>
</evidence>
<sequence>MPICTKCTDGYYVDAESKCQQCESPCASCTAAGNQSCTSCIEGYTLKGTICSIPEKCEENGTDYKEFTEPLPAEFTSVSNPGSGGAIKLINYAFKGSNSSFTKCESINGGGGAIFIYNNIKPEEENSIEVSLTNLVFTECKANYGAAVFIYSEYNPVNINSCTFKKNQLTASSGHQGFAGGSALYLTIKTGQIIGCTFEANKGAGGAIKISDNFDIKPSTLRMLQKTTNRTQSSIVISDCTFEIEENSDSSLFYALSKRSIKVDVNSCTFTGNLASGAHHIDGVVIGQETPNLAINSCRFSADQNDALNRKFLKVDLGNQALESKKEKKQLSMTIFVDLSIVAVITALLIAFYKKVNGNNENLLSNEAHNA</sequence>
<evidence type="ECO:0000256" key="1">
    <source>
        <dbReference type="PROSITE-ProRule" id="PRU00206"/>
    </source>
</evidence>
<dbReference type="InterPro" id="IPR009030">
    <property type="entry name" value="Growth_fac_rcpt_cys_sf"/>
</dbReference>
<dbReference type="InterPro" id="IPR006212">
    <property type="entry name" value="Furin_repeat"/>
</dbReference>
<feature type="repeat" description="TNFR-Cys" evidence="1">
    <location>
        <begin position="6"/>
        <end position="51"/>
    </location>
</feature>
<dbReference type="Proteomes" id="UP001470230">
    <property type="component" value="Unassembled WGS sequence"/>
</dbReference>
<keyword evidence="5" id="KW-1185">Reference proteome</keyword>